<dbReference type="EMBL" id="JXXN02002660">
    <property type="protein sequence ID" value="THD22582.1"/>
    <property type="molecule type" value="Genomic_DNA"/>
</dbReference>
<feature type="region of interest" description="Disordered" evidence="1">
    <location>
        <begin position="31"/>
        <end position="72"/>
    </location>
</feature>
<name>A0A4E0RWY7_FASHE</name>
<comment type="caution">
    <text evidence="2">The sequence shown here is derived from an EMBL/GenBank/DDBJ whole genome shotgun (WGS) entry which is preliminary data.</text>
</comment>
<dbReference type="Proteomes" id="UP000230066">
    <property type="component" value="Unassembled WGS sequence"/>
</dbReference>
<evidence type="ECO:0000313" key="2">
    <source>
        <dbReference type="EMBL" id="THD22582.1"/>
    </source>
</evidence>
<gene>
    <name evidence="2" type="ORF">D915_006621</name>
</gene>
<dbReference type="AlphaFoldDB" id="A0A4E0RWY7"/>
<feature type="compositionally biased region" description="Basic and acidic residues" evidence="1">
    <location>
        <begin position="52"/>
        <end position="65"/>
    </location>
</feature>
<reference evidence="2" key="1">
    <citation type="submission" date="2019-03" db="EMBL/GenBank/DDBJ databases">
        <title>Improved annotation for the trematode Fasciola hepatica.</title>
        <authorList>
            <person name="Choi Y.-J."/>
            <person name="Martin J."/>
            <person name="Mitreva M."/>
        </authorList>
    </citation>
    <scope>NUCLEOTIDE SEQUENCE [LARGE SCALE GENOMIC DNA]</scope>
</reference>
<feature type="compositionally biased region" description="Acidic residues" evidence="1">
    <location>
        <begin position="40"/>
        <end position="51"/>
    </location>
</feature>
<evidence type="ECO:0000313" key="3">
    <source>
        <dbReference type="Proteomes" id="UP000230066"/>
    </source>
</evidence>
<sequence>MRLVDFEIRDQFPVPVSTENSGAQIEEAVRVGDAGKPLQEDIDEMTDNEDGNDSKMEEDLKENKKPPIANTSTTVWSTSTMSLEFIEHRSDVS</sequence>
<proteinExistence type="predicted"/>
<organism evidence="2 3">
    <name type="scientific">Fasciola hepatica</name>
    <name type="common">Liver fluke</name>
    <dbReference type="NCBI Taxonomy" id="6192"/>
    <lineage>
        <taxon>Eukaryota</taxon>
        <taxon>Metazoa</taxon>
        <taxon>Spiralia</taxon>
        <taxon>Lophotrochozoa</taxon>
        <taxon>Platyhelminthes</taxon>
        <taxon>Trematoda</taxon>
        <taxon>Digenea</taxon>
        <taxon>Plagiorchiida</taxon>
        <taxon>Echinostomata</taxon>
        <taxon>Echinostomatoidea</taxon>
        <taxon>Fasciolidae</taxon>
        <taxon>Fasciola</taxon>
    </lineage>
</organism>
<evidence type="ECO:0000256" key="1">
    <source>
        <dbReference type="SAM" id="MobiDB-lite"/>
    </source>
</evidence>
<keyword evidence="3" id="KW-1185">Reference proteome</keyword>
<accession>A0A4E0RWY7</accession>
<protein>
    <submittedName>
        <fullName evidence="2">Uncharacterized protein</fullName>
    </submittedName>
</protein>